<dbReference type="AlphaFoldDB" id="A0A256GB13"/>
<comment type="caution">
    <text evidence="1">The sequence shown here is derived from an EMBL/GenBank/DDBJ whole genome shotgun (WGS) entry which is preliminary data.</text>
</comment>
<accession>A0A256GB13</accession>
<name>A0A256GB13_9HYPH</name>
<dbReference type="EMBL" id="NNRN01000062">
    <property type="protein sequence ID" value="OYR24273.1"/>
    <property type="molecule type" value="Genomic_DNA"/>
</dbReference>
<sequence>MPRFLFVLLAIAELHHIQDKKIFPVNSAVLRNYCFFGRLKLKMGRNNRFKIL</sequence>
<evidence type="ECO:0000313" key="1">
    <source>
        <dbReference type="EMBL" id="OYR24273.1"/>
    </source>
</evidence>
<dbReference type="Proteomes" id="UP000216363">
    <property type="component" value="Unassembled WGS sequence"/>
</dbReference>
<gene>
    <name evidence="1" type="ORF">CES86_4558</name>
</gene>
<evidence type="ECO:0000313" key="2">
    <source>
        <dbReference type="Proteomes" id="UP000216363"/>
    </source>
</evidence>
<protein>
    <submittedName>
        <fullName evidence="1">Uncharacterized protein</fullName>
    </submittedName>
</protein>
<proteinExistence type="predicted"/>
<reference evidence="1 2" key="1">
    <citation type="submission" date="2017-07" db="EMBL/GenBank/DDBJ databases">
        <title>Draft genome of Ochrobactrum lupini type strain LUP21.</title>
        <authorList>
            <person name="Krzyzanowska D.M."/>
            <person name="Jafra S."/>
        </authorList>
    </citation>
    <scope>NUCLEOTIDE SEQUENCE [LARGE SCALE GENOMIC DNA]</scope>
    <source>
        <strain evidence="1 2">LUP21</strain>
    </source>
</reference>
<organism evidence="1 2">
    <name type="scientific">Brucella lupini</name>
    <dbReference type="NCBI Taxonomy" id="255457"/>
    <lineage>
        <taxon>Bacteria</taxon>
        <taxon>Pseudomonadati</taxon>
        <taxon>Pseudomonadota</taxon>
        <taxon>Alphaproteobacteria</taxon>
        <taxon>Hyphomicrobiales</taxon>
        <taxon>Brucellaceae</taxon>
        <taxon>Brucella/Ochrobactrum group</taxon>
        <taxon>Brucella</taxon>
    </lineage>
</organism>